<protein>
    <submittedName>
        <fullName evidence="1">Uncharacterized protein</fullName>
    </submittedName>
</protein>
<keyword evidence="2" id="KW-1185">Reference proteome</keyword>
<accession>A0A3M7QE78</accession>
<evidence type="ECO:0000313" key="1">
    <source>
        <dbReference type="EMBL" id="RNA09736.1"/>
    </source>
</evidence>
<evidence type="ECO:0000313" key="2">
    <source>
        <dbReference type="Proteomes" id="UP000276133"/>
    </source>
</evidence>
<proteinExistence type="predicted"/>
<gene>
    <name evidence="1" type="ORF">BpHYR1_034481</name>
</gene>
<dbReference type="AlphaFoldDB" id="A0A3M7QE78"/>
<sequence length="61" mass="6993">MAKYFVIQKRATGQYSIIYINTRDFICVLKSADTFPVVYIPQFDAVLVSNGQQFITDPSNR</sequence>
<name>A0A3M7QE78_BRAPC</name>
<dbReference type="Proteomes" id="UP000276133">
    <property type="component" value="Unassembled WGS sequence"/>
</dbReference>
<comment type="caution">
    <text evidence="1">The sequence shown here is derived from an EMBL/GenBank/DDBJ whole genome shotgun (WGS) entry which is preliminary data.</text>
</comment>
<reference evidence="1 2" key="1">
    <citation type="journal article" date="2018" name="Sci. Rep.">
        <title>Genomic signatures of local adaptation to the degree of environmental predictability in rotifers.</title>
        <authorList>
            <person name="Franch-Gras L."/>
            <person name="Hahn C."/>
            <person name="Garcia-Roger E.M."/>
            <person name="Carmona M.J."/>
            <person name="Serra M."/>
            <person name="Gomez A."/>
        </authorList>
    </citation>
    <scope>NUCLEOTIDE SEQUENCE [LARGE SCALE GENOMIC DNA]</scope>
    <source>
        <strain evidence="1">HYR1</strain>
    </source>
</reference>
<dbReference type="EMBL" id="REGN01006375">
    <property type="protein sequence ID" value="RNA09736.1"/>
    <property type="molecule type" value="Genomic_DNA"/>
</dbReference>
<organism evidence="1 2">
    <name type="scientific">Brachionus plicatilis</name>
    <name type="common">Marine rotifer</name>
    <name type="synonym">Brachionus muelleri</name>
    <dbReference type="NCBI Taxonomy" id="10195"/>
    <lineage>
        <taxon>Eukaryota</taxon>
        <taxon>Metazoa</taxon>
        <taxon>Spiralia</taxon>
        <taxon>Gnathifera</taxon>
        <taxon>Rotifera</taxon>
        <taxon>Eurotatoria</taxon>
        <taxon>Monogononta</taxon>
        <taxon>Pseudotrocha</taxon>
        <taxon>Ploima</taxon>
        <taxon>Brachionidae</taxon>
        <taxon>Brachionus</taxon>
    </lineage>
</organism>